<evidence type="ECO:0008006" key="4">
    <source>
        <dbReference type="Google" id="ProtNLM"/>
    </source>
</evidence>
<gene>
    <name evidence="2" type="ORF">HPF_14515</name>
</gene>
<keyword evidence="1" id="KW-0732">Signal</keyword>
<dbReference type="PROSITE" id="PS51257">
    <property type="entry name" value="PROKAR_LIPOPROTEIN"/>
    <property type="match status" value="1"/>
</dbReference>
<evidence type="ECO:0000313" key="2">
    <source>
        <dbReference type="EMBL" id="QBM28911.1"/>
    </source>
</evidence>
<dbReference type="KEGG" id="hpse:HPF_14515"/>
<organism evidence="2 3">
    <name type="scientific">Hydrogenophaga pseudoflava</name>
    <name type="common">Pseudomonas carboxydoflava</name>
    <dbReference type="NCBI Taxonomy" id="47421"/>
    <lineage>
        <taxon>Bacteria</taxon>
        <taxon>Pseudomonadati</taxon>
        <taxon>Pseudomonadota</taxon>
        <taxon>Betaproteobacteria</taxon>
        <taxon>Burkholderiales</taxon>
        <taxon>Comamonadaceae</taxon>
        <taxon>Hydrogenophaga</taxon>
    </lineage>
</organism>
<evidence type="ECO:0000313" key="3">
    <source>
        <dbReference type="Proteomes" id="UP000293912"/>
    </source>
</evidence>
<dbReference type="EMBL" id="CP037867">
    <property type="protein sequence ID" value="QBM28911.1"/>
    <property type="molecule type" value="Genomic_DNA"/>
</dbReference>
<proteinExistence type="predicted"/>
<dbReference type="Proteomes" id="UP000293912">
    <property type="component" value="Chromosome"/>
</dbReference>
<feature type="chain" id="PRO_5020973640" description="Lysozyme inhibitor LprI N-terminal domain-containing protein" evidence="1">
    <location>
        <begin position="22"/>
        <end position="323"/>
    </location>
</feature>
<dbReference type="AlphaFoldDB" id="A0A4P6X556"/>
<accession>A0A4P6X556</accession>
<evidence type="ECO:0000256" key="1">
    <source>
        <dbReference type="SAM" id="SignalP"/>
    </source>
</evidence>
<protein>
    <recommendedName>
        <fullName evidence="4">Lysozyme inhibitor LprI N-terminal domain-containing protein</fullName>
    </recommendedName>
</protein>
<name>A0A4P6X556_HYDPS</name>
<feature type="signal peptide" evidence="1">
    <location>
        <begin position="1"/>
        <end position="21"/>
    </location>
</feature>
<dbReference type="RefSeq" id="WP_133156994.1">
    <property type="nucleotide sequence ID" value="NZ_CP037867.1"/>
</dbReference>
<keyword evidence="3" id="KW-1185">Reference proteome</keyword>
<sequence length="323" mass="35691" precursor="true">MKKVLRSASSLALLLSLAACAPLSLDFLRPQAQGLDTMTQKVGHEAPELAFSFEFDDKADAAEGEVGSGYIVVTQDGKELQALPHAFEMPRERLDASGWLQFKDFNGDGLLDFKVTRLYAMDGKLPVDSLYQFDPKTGRYAQIDLVSNAGEIQPSAPNCVSLKVAGASGSPKVESHCYVAASGRWVRGTPAAARRGAAPDRVDAVCDSGAPELVACRRARIEQDKALLTLVRDYRAGRMQSLQAEHGKSYAQSYARHQDLDHSRWREYRDARCATQSREQAVPVKALPASVELCRYEWARDQLRRYKDQMARLGEVKGAKVRQ</sequence>
<reference evidence="2 3" key="1">
    <citation type="submission" date="2019-03" db="EMBL/GenBank/DDBJ databases">
        <authorList>
            <person name="Sebastian G."/>
            <person name="Baumann P."/>
            <person name="Ruckert C."/>
            <person name="Kalinowski J."/>
            <person name="Nebel B."/>
            <person name="Takors R."/>
            <person name="Blombach B."/>
        </authorList>
    </citation>
    <scope>NUCLEOTIDE SEQUENCE [LARGE SCALE GENOMIC DNA]</scope>
    <source>
        <strain evidence="2 3">DSM 1084</strain>
    </source>
</reference>